<evidence type="ECO:0000256" key="1">
    <source>
        <dbReference type="SAM" id="MobiDB-lite"/>
    </source>
</evidence>
<evidence type="ECO:0000313" key="3">
    <source>
        <dbReference type="Proteomes" id="UP000218209"/>
    </source>
</evidence>
<dbReference type="EMBL" id="KV919401">
    <property type="protein sequence ID" value="OSX69792.1"/>
    <property type="molecule type" value="Genomic_DNA"/>
</dbReference>
<name>A0A1X6NMJ2_PORUM</name>
<evidence type="ECO:0000313" key="2">
    <source>
        <dbReference type="EMBL" id="OSX69792.1"/>
    </source>
</evidence>
<feature type="region of interest" description="Disordered" evidence="1">
    <location>
        <begin position="70"/>
        <end position="106"/>
    </location>
</feature>
<reference evidence="2 3" key="1">
    <citation type="submission" date="2017-03" db="EMBL/GenBank/DDBJ databases">
        <title>WGS assembly of Porphyra umbilicalis.</title>
        <authorList>
            <person name="Brawley S.H."/>
            <person name="Blouin N.A."/>
            <person name="Ficko-Blean E."/>
            <person name="Wheeler G.L."/>
            <person name="Lohr M."/>
            <person name="Goodson H.V."/>
            <person name="Jenkins J.W."/>
            <person name="Blaby-Haas C.E."/>
            <person name="Helliwell K.E."/>
            <person name="Chan C."/>
            <person name="Marriage T."/>
            <person name="Bhattacharya D."/>
            <person name="Klein A.S."/>
            <person name="Badis Y."/>
            <person name="Brodie J."/>
            <person name="Cao Y."/>
            <person name="Collen J."/>
            <person name="Dittami S.M."/>
            <person name="Gachon C.M."/>
            <person name="Green B.R."/>
            <person name="Karpowicz S."/>
            <person name="Kim J.W."/>
            <person name="Kudahl U."/>
            <person name="Lin S."/>
            <person name="Michel G."/>
            <person name="Mittag M."/>
            <person name="Olson B.J."/>
            <person name="Pangilinan J."/>
            <person name="Peng Y."/>
            <person name="Qiu H."/>
            <person name="Shu S."/>
            <person name="Singer J.T."/>
            <person name="Smith A.G."/>
            <person name="Sprecher B.N."/>
            <person name="Wagner V."/>
            <person name="Wang W."/>
            <person name="Wang Z.-Y."/>
            <person name="Yan J."/>
            <person name="Yarish C."/>
            <person name="Zoeuner-Riek S."/>
            <person name="Zhuang Y."/>
            <person name="Zou Y."/>
            <person name="Lindquist E.A."/>
            <person name="Grimwood J."/>
            <person name="Barry K."/>
            <person name="Rokhsar D.S."/>
            <person name="Schmutz J."/>
            <person name="Stiller J.W."/>
            <person name="Grossman A.R."/>
            <person name="Prochnik S.E."/>
        </authorList>
    </citation>
    <scope>NUCLEOTIDE SEQUENCE [LARGE SCALE GENOMIC DNA]</scope>
    <source>
        <strain evidence="2">4086291</strain>
    </source>
</reference>
<sequence>MSVNGMSYCSVCPSPSSVSSTLVAVLPRGCAPPLFGRPVSTPASQPRRTQAPCCAAPSLPFPCAPRSAPALPPPPSSAPIPRSVSPWRPRRLVPDPPSSATTAAPRLARPRTWRVTCRLCIRSRASWLVPVQLGPRLNWSLGPLVPGCHRLHRYWIRTLRPLPWAGSSQSGRRRSRTVLPRQSHCGLRGPGRTTPTYPRWSPPLIPTATCPCWRATWRRAGPRRRVRTATSPRSRPTLATKITSPRWCRTLAMTTKSPR</sequence>
<gene>
    <name evidence="2" type="ORF">BU14_1145s0001</name>
</gene>
<feature type="region of interest" description="Disordered" evidence="1">
    <location>
        <begin position="165"/>
        <end position="200"/>
    </location>
</feature>
<organism evidence="2 3">
    <name type="scientific">Porphyra umbilicalis</name>
    <name type="common">Purple laver</name>
    <name type="synonym">Red alga</name>
    <dbReference type="NCBI Taxonomy" id="2786"/>
    <lineage>
        <taxon>Eukaryota</taxon>
        <taxon>Rhodophyta</taxon>
        <taxon>Bangiophyceae</taxon>
        <taxon>Bangiales</taxon>
        <taxon>Bangiaceae</taxon>
        <taxon>Porphyra</taxon>
    </lineage>
</organism>
<dbReference type="Proteomes" id="UP000218209">
    <property type="component" value="Unassembled WGS sequence"/>
</dbReference>
<keyword evidence="3" id="KW-1185">Reference proteome</keyword>
<proteinExistence type="predicted"/>
<dbReference type="AlphaFoldDB" id="A0A1X6NMJ2"/>
<accession>A0A1X6NMJ2</accession>
<protein>
    <submittedName>
        <fullName evidence="2">Uncharacterized protein</fullName>
    </submittedName>
</protein>